<dbReference type="GO" id="GO:0016757">
    <property type="term" value="F:glycosyltransferase activity"/>
    <property type="evidence" value="ECO:0007669"/>
    <property type="project" value="UniProtKB-KW"/>
</dbReference>
<gene>
    <name evidence="10" type="ORF">ENQ20_07985</name>
</gene>
<evidence type="ECO:0000256" key="6">
    <source>
        <dbReference type="ARBA" id="ARBA00023034"/>
    </source>
</evidence>
<evidence type="ECO:0000313" key="10">
    <source>
        <dbReference type="EMBL" id="HDX31420.1"/>
    </source>
</evidence>
<dbReference type="Gene3D" id="3.90.550.10">
    <property type="entry name" value="Spore Coat Polysaccharide Biosynthesis Protein SpsA, Chain A"/>
    <property type="match status" value="1"/>
</dbReference>
<feature type="transmembrane region" description="Helical" evidence="9">
    <location>
        <begin position="374"/>
        <end position="397"/>
    </location>
</feature>
<evidence type="ECO:0000256" key="1">
    <source>
        <dbReference type="ARBA" id="ARBA00004653"/>
    </source>
</evidence>
<organism evidence="10">
    <name type="scientific">Caldilinea aerophila</name>
    <dbReference type="NCBI Taxonomy" id="133453"/>
    <lineage>
        <taxon>Bacteria</taxon>
        <taxon>Bacillati</taxon>
        <taxon>Chloroflexota</taxon>
        <taxon>Caldilineae</taxon>
        <taxon>Caldilineales</taxon>
        <taxon>Caldilineaceae</taxon>
        <taxon>Caldilinea</taxon>
    </lineage>
</organism>
<dbReference type="PANTHER" id="PTHR32044">
    <property type="entry name" value="GLUCOMANNAN 4-BETA-MANNOSYLTRANSFERASE 9"/>
    <property type="match status" value="1"/>
</dbReference>
<proteinExistence type="predicted"/>
<keyword evidence="2" id="KW-0328">Glycosyltransferase</keyword>
<evidence type="ECO:0000256" key="8">
    <source>
        <dbReference type="ARBA" id="ARBA00023316"/>
    </source>
</evidence>
<reference evidence="10" key="1">
    <citation type="journal article" date="2020" name="mSystems">
        <title>Genome- and Community-Level Interaction Insights into Carbon Utilization and Element Cycling Functions of Hydrothermarchaeota in Hydrothermal Sediment.</title>
        <authorList>
            <person name="Zhou Z."/>
            <person name="Liu Y."/>
            <person name="Xu W."/>
            <person name="Pan J."/>
            <person name="Luo Z.H."/>
            <person name="Li M."/>
        </authorList>
    </citation>
    <scope>NUCLEOTIDE SEQUENCE [LARGE SCALE GENOMIC DNA]</scope>
    <source>
        <strain evidence="10">SpSt-289</strain>
    </source>
</reference>
<dbReference type="Pfam" id="PF13641">
    <property type="entry name" value="Glyco_tranf_2_3"/>
    <property type="match status" value="1"/>
</dbReference>
<dbReference type="FunFam" id="3.90.550.10:FF:000057">
    <property type="entry name" value="Glycosyltransferase-like protein, family 2"/>
    <property type="match status" value="1"/>
</dbReference>
<sequence>MLHIVVSGLQFLYLVCAAGLAIYSLHALWLVWQVRRLSPQPAPPPPAAWPSVTVQLPIYNELHVAERLIEACATLDYPPHLLQIQVLDDSTDETIAIVERAVAHWRAQGCNISVVRRSDRAGYKAGALAHALPAATGDFIAIFDADFQPEPDFLRRILPYFFTEPEGERIGFVQSRWGHLNRDYSPLTQSQALALDGHFAVEQEGRQAANYFFGFNGSAGVWRRACIEDPQTGGWQDDTLCEDLDLSYRAQLAGWRPCYVNDVAAPAEIPPQLSAYKRQQFRWAKGSIQTLRKLGGRVWHSERPLIVRLFGLIHLGSYLIHPMLLLLLLSIPPLLLLGGQLPSPMPLIGLTSFGPPLLYAVGQRRLYGSRWWRYWLYLPLLTLLGMGVCLNNSLAVWQGLRTQGGTFQRTPKFRVEHAQDRWHHSAYALPLDRVLIAEIGLTLYALAAAWLVAVSQGGFAAIFMLLYAASFAMVAGISLWQNRLALFKPLRARWQLPKHPKKTNINRPNHPALWCICAELPGRYQRKTRLPPETSCRNYTSAGTMQQ</sequence>
<dbReference type="GO" id="GO:0071555">
    <property type="term" value="P:cell wall organization"/>
    <property type="evidence" value="ECO:0007669"/>
    <property type="project" value="UniProtKB-KW"/>
</dbReference>
<keyword evidence="5 9" id="KW-1133">Transmembrane helix</keyword>
<dbReference type="PANTHER" id="PTHR32044:SF80">
    <property type="entry name" value="XYLOGLUCAN GLYCOSYLTRANSFERASE 2-RELATED"/>
    <property type="match status" value="1"/>
</dbReference>
<evidence type="ECO:0000256" key="4">
    <source>
        <dbReference type="ARBA" id="ARBA00022692"/>
    </source>
</evidence>
<feature type="transmembrane region" description="Helical" evidence="9">
    <location>
        <begin position="459"/>
        <end position="480"/>
    </location>
</feature>
<keyword evidence="6" id="KW-0333">Golgi apparatus</keyword>
<name>A0A7C1FRC9_9CHLR</name>
<dbReference type="InterPro" id="IPR029044">
    <property type="entry name" value="Nucleotide-diphossugar_trans"/>
</dbReference>
<dbReference type="SUPFAM" id="SSF53448">
    <property type="entry name" value="Nucleotide-diphospho-sugar transferases"/>
    <property type="match status" value="1"/>
</dbReference>
<evidence type="ECO:0000256" key="7">
    <source>
        <dbReference type="ARBA" id="ARBA00023136"/>
    </source>
</evidence>
<keyword evidence="7 9" id="KW-0472">Membrane</keyword>
<comment type="caution">
    <text evidence="10">The sequence shown here is derived from an EMBL/GenBank/DDBJ whole genome shotgun (WGS) entry which is preliminary data.</text>
</comment>
<dbReference type="EMBL" id="DSMG01000083">
    <property type="protein sequence ID" value="HDX31420.1"/>
    <property type="molecule type" value="Genomic_DNA"/>
</dbReference>
<evidence type="ECO:0000256" key="9">
    <source>
        <dbReference type="SAM" id="Phobius"/>
    </source>
</evidence>
<evidence type="ECO:0000256" key="5">
    <source>
        <dbReference type="ARBA" id="ARBA00022989"/>
    </source>
</evidence>
<accession>A0A7C1FRC9</accession>
<evidence type="ECO:0000256" key="2">
    <source>
        <dbReference type="ARBA" id="ARBA00022676"/>
    </source>
</evidence>
<feature type="transmembrane region" description="Helical" evidence="9">
    <location>
        <begin position="343"/>
        <end position="362"/>
    </location>
</feature>
<evidence type="ECO:0000256" key="3">
    <source>
        <dbReference type="ARBA" id="ARBA00022679"/>
    </source>
</evidence>
<feature type="transmembrane region" description="Helical" evidence="9">
    <location>
        <begin position="305"/>
        <end position="331"/>
    </location>
</feature>
<keyword evidence="8" id="KW-0961">Cell wall biogenesis/degradation</keyword>
<comment type="subcellular location">
    <subcellularLocation>
        <location evidence="1">Golgi apparatus membrane</location>
        <topology evidence="1">Multi-pass membrane protein</topology>
    </subcellularLocation>
</comment>
<feature type="transmembrane region" description="Helical" evidence="9">
    <location>
        <begin position="12"/>
        <end position="32"/>
    </location>
</feature>
<keyword evidence="4 9" id="KW-0812">Transmembrane</keyword>
<feature type="transmembrane region" description="Helical" evidence="9">
    <location>
        <begin position="434"/>
        <end position="452"/>
    </location>
</feature>
<dbReference type="AlphaFoldDB" id="A0A7C1FRC9"/>
<protein>
    <submittedName>
        <fullName evidence="10">Glycosyltransferase</fullName>
    </submittedName>
</protein>
<keyword evidence="3 10" id="KW-0808">Transferase</keyword>